<proteinExistence type="predicted"/>
<dbReference type="PANTHER" id="PTHR37314">
    <property type="entry name" value="SLR0142 PROTEIN"/>
    <property type="match status" value="1"/>
</dbReference>
<gene>
    <name evidence="2" type="ORF">ABID27_001756</name>
</gene>
<accession>A0ABV2JMG0</accession>
<dbReference type="EMBL" id="JBEPMK010000006">
    <property type="protein sequence ID" value="MET3645113.1"/>
    <property type="molecule type" value="Genomic_DNA"/>
</dbReference>
<keyword evidence="1" id="KW-1133">Transmembrane helix</keyword>
<name>A0ABV2JMG0_9STRE</name>
<keyword evidence="3" id="KW-1185">Reference proteome</keyword>
<protein>
    <submittedName>
        <fullName evidence="2">Uncharacterized membrane protein YoaK (UPF0700 family)</fullName>
    </submittedName>
</protein>
<dbReference type="InterPro" id="IPR010699">
    <property type="entry name" value="DUF1275"/>
</dbReference>
<sequence length="229" mass="25808">MSKKKNYRIFEGLRIATCLTFVSGFLNAFTFITQGGRFAGIQSGNVVYMAFYLAKGQIHQAFQFLVPIAFFALGQCFTYLMRKYFVKNKWPWHLSSSLVILGLVLLACVLNPILGPSMTIAILAFVASIQVESFRNIRGLPYANVMMTGNVKNAAHLCFKGVVEQDAQLRKKGYHILLIILTFMLGVYLATILVDCFQEDALLFCLLPLSYTSFQLWKEKRIGQKSVVS</sequence>
<feature type="transmembrane region" description="Helical" evidence="1">
    <location>
        <begin position="12"/>
        <end position="32"/>
    </location>
</feature>
<feature type="transmembrane region" description="Helical" evidence="1">
    <location>
        <begin position="61"/>
        <end position="80"/>
    </location>
</feature>
<dbReference type="RefSeq" id="WP_253364575.1">
    <property type="nucleotide sequence ID" value="NZ_JALJXU010000004.1"/>
</dbReference>
<evidence type="ECO:0000256" key="1">
    <source>
        <dbReference type="SAM" id="Phobius"/>
    </source>
</evidence>
<reference evidence="2 3" key="1">
    <citation type="submission" date="2024-06" db="EMBL/GenBank/DDBJ databases">
        <title>Genomic Encyclopedia of Type Strains, Phase IV (KMG-IV): sequencing the most valuable type-strain genomes for metagenomic binning, comparative biology and taxonomic classification.</title>
        <authorList>
            <person name="Goeker M."/>
        </authorList>
    </citation>
    <scope>NUCLEOTIDE SEQUENCE [LARGE SCALE GENOMIC DNA]</scope>
    <source>
        <strain evidence="2 3">DSM 15349</strain>
    </source>
</reference>
<keyword evidence="1" id="KW-0472">Membrane</keyword>
<dbReference type="Pfam" id="PF06912">
    <property type="entry name" value="DUF1275"/>
    <property type="match status" value="1"/>
</dbReference>
<comment type="caution">
    <text evidence="2">The sequence shown here is derived from an EMBL/GenBank/DDBJ whole genome shotgun (WGS) entry which is preliminary data.</text>
</comment>
<organism evidence="2 3">
    <name type="scientific">Streptococcus gallinaceus</name>
    <dbReference type="NCBI Taxonomy" id="165758"/>
    <lineage>
        <taxon>Bacteria</taxon>
        <taxon>Bacillati</taxon>
        <taxon>Bacillota</taxon>
        <taxon>Bacilli</taxon>
        <taxon>Lactobacillales</taxon>
        <taxon>Streptococcaceae</taxon>
        <taxon>Streptococcus</taxon>
    </lineage>
</organism>
<dbReference type="PANTHER" id="PTHR37314:SF4">
    <property type="entry name" value="UPF0700 TRANSMEMBRANE PROTEIN YOAK"/>
    <property type="match status" value="1"/>
</dbReference>
<feature type="transmembrane region" description="Helical" evidence="1">
    <location>
        <begin position="174"/>
        <end position="194"/>
    </location>
</feature>
<dbReference type="Proteomes" id="UP001549055">
    <property type="component" value="Unassembled WGS sequence"/>
</dbReference>
<evidence type="ECO:0000313" key="2">
    <source>
        <dbReference type="EMBL" id="MET3645113.1"/>
    </source>
</evidence>
<keyword evidence="1" id="KW-0812">Transmembrane</keyword>
<feature type="transmembrane region" description="Helical" evidence="1">
    <location>
        <begin position="100"/>
        <end position="129"/>
    </location>
</feature>
<evidence type="ECO:0000313" key="3">
    <source>
        <dbReference type="Proteomes" id="UP001549055"/>
    </source>
</evidence>